<feature type="compositionally biased region" description="Acidic residues" evidence="5">
    <location>
        <begin position="127"/>
        <end position="145"/>
    </location>
</feature>
<name>A0AAD2CCT1_9STRA</name>
<dbReference type="PANTHER" id="PTHR14091">
    <property type="entry name" value="PERIODIC TRYPTOPHAN PROTEIN 1"/>
    <property type="match status" value="1"/>
</dbReference>
<dbReference type="PROSITE" id="PS50082">
    <property type="entry name" value="WD_REPEATS_2"/>
    <property type="match status" value="2"/>
</dbReference>
<dbReference type="InterPro" id="IPR044285">
    <property type="entry name" value="PWP1"/>
</dbReference>
<dbReference type="AlphaFoldDB" id="A0AAD2CCT1"/>
<comment type="caution">
    <text evidence="6">The sequence shown here is derived from an EMBL/GenBank/DDBJ whole genome shotgun (WGS) entry which is preliminary data.</text>
</comment>
<feature type="region of interest" description="Disordered" evidence="5">
    <location>
        <begin position="114"/>
        <end position="165"/>
    </location>
</feature>
<gene>
    <name evidence="6" type="ORF">CYCCA115_LOCUS1592</name>
</gene>
<dbReference type="EMBL" id="CAKOGP040000069">
    <property type="protein sequence ID" value="CAJ1929038.1"/>
    <property type="molecule type" value="Genomic_DNA"/>
</dbReference>
<keyword evidence="1" id="KW-0597">Phosphoprotein</keyword>
<dbReference type="SUPFAM" id="SSF50978">
    <property type="entry name" value="WD40 repeat-like"/>
    <property type="match status" value="1"/>
</dbReference>
<dbReference type="GO" id="GO:0006364">
    <property type="term" value="P:rRNA processing"/>
    <property type="evidence" value="ECO:0007669"/>
    <property type="project" value="InterPro"/>
</dbReference>
<feature type="region of interest" description="Disordered" evidence="5">
    <location>
        <begin position="574"/>
        <end position="612"/>
    </location>
</feature>
<dbReference type="InterPro" id="IPR015943">
    <property type="entry name" value="WD40/YVTN_repeat-like_dom_sf"/>
</dbReference>
<organism evidence="6 7">
    <name type="scientific">Cylindrotheca closterium</name>
    <dbReference type="NCBI Taxonomy" id="2856"/>
    <lineage>
        <taxon>Eukaryota</taxon>
        <taxon>Sar</taxon>
        <taxon>Stramenopiles</taxon>
        <taxon>Ochrophyta</taxon>
        <taxon>Bacillariophyta</taxon>
        <taxon>Bacillariophyceae</taxon>
        <taxon>Bacillariophycidae</taxon>
        <taxon>Bacillariales</taxon>
        <taxon>Bacillariaceae</taxon>
        <taxon>Cylindrotheca</taxon>
    </lineage>
</organism>
<evidence type="ECO:0000256" key="2">
    <source>
        <dbReference type="ARBA" id="ARBA00022574"/>
    </source>
</evidence>
<dbReference type="InterPro" id="IPR019775">
    <property type="entry name" value="WD40_repeat_CS"/>
</dbReference>
<dbReference type="PRINTS" id="PR00320">
    <property type="entry name" value="GPROTEINBRPT"/>
</dbReference>
<dbReference type="GO" id="GO:0005634">
    <property type="term" value="C:nucleus"/>
    <property type="evidence" value="ECO:0007669"/>
    <property type="project" value="TreeGrafter"/>
</dbReference>
<dbReference type="Pfam" id="PF00400">
    <property type="entry name" value="WD40"/>
    <property type="match status" value="3"/>
</dbReference>
<evidence type="ECO:0000256" key="3">
    <source>
        <dbReference type="ARBA" id="ARBA00022737"/>
    </source>
</evidence>
<evidence type="ECO:0000256" key="1">
    <source>
        <dbReference type="ARBA" id="ARBA00022553"/>
    </source>
</evidence>
<keyword evidence="7" id="KW-1185">Reference proteome</keyword>
<dbReference type="PROSITE" id="PS00678">
    <property type="entry name" value="WD_REPEATS_1"/>
    <property type="match status" value="2"/>
</dbReference>
<keyword evidence="2 4" id="KW-0853">WD repeat</keyword>
<feature type="region of interest" description="Disordered" evidence="5">
    <location>
        <begin position="34"/>
        <end position="96"/>
    </location>
</feature>
<feature type="compositionally biased region" description="Basic and acidic residues" evidence="5">
    <location>
        <begin position="146"/>
        <end position="155"/>
    </location>
</feature>
<keyword evidence="3" id="KW-0677">Repeat</keyword>
<reference evidence="6" key="1">
    <citation type="submission" date="2023-08" db="EMBL/GenBank/DDBJ databases">
        <authorList>
            <person name="Audoor S."/>
            <person name="Bilcke G."/>
        </authorList>
    </citation>
    <scope>NUCLEOTIDE SEQUENCE</scope>
</reference>
<dbReference type="InterPro" id="IPR036322">
    <property type="entry name" value="WD40_repeat_dom_sf"/>
</dbReference>
<dbReference type="PANTHER" id="PTHR14091:SF0">
    <property type="entry name" value="PERIODIC TRYPTOPHAN PROTEIN 1 HOMOLOG"/>
    <property type="match status" value="1"/>
</dbReference>
<feature type="repeat" description="WD" evidence="4">
    <location>
        <begin position="363"/>
        <end position="396"/>
    </location>
</feature>
<protein>
    <submittedName>
        <fullName evidence="6">Uncharacterized protein</fullName>
    </submittedName>
</protein>
<evidence type="ECO:0000256" key="4">
    <source>
        <dbReference type="PROSITE-ProRule" id="PRU00221"/>
    </source>
</evidence>
<evidence type="ECO:0000313" key="7">
    <source>
        <dbReference type="Proteomes" id="UP001295423"/>
    </source>
</evidence>
<feature type="repeat" description="WD" evidence="4">
    <location>
        <begin position="319"/>
        <end position="353"/>
    </location>
</feature>
<evidence type="ECO:0000313" key="6">
    <source>
        <dbReference type="EMBL" id="CAJ1929038.1"/>
    </source>
</evidence>
<accession>A0AAD2CCT1</accession>
<dbReference type="Proteomes" id="UP001295423">
    <property type="component" value="Unassembled WGS sequence"/>
</dbReference>
<feature type="compositionally biased region" description="Basic and acidic residues" evidence="5">
    <location>
        <begin position="52"/>
        <end position="82"/>
    </location>
</feature>
<dbReference type="SMART" id="SM00320">
    <property type="entry name" value="WD40"/>
    <property type="match status" value="5"/>
</dbReference>
<dbReference type="InterPro" id="IPR001680">
    <property type="entry name" value="WD40_rpt"/>
</dbReference>
<dbReference type="PROSITE" id="PS50294">
    <property type="entry name" value="WD_REPEATS_REGION"/>
    <property type="match status" value="1"/>
</dbReference>
<dbReference type="Gene3D" id="2.130.10.10">
    <property type="entry name" value="YVTN repeat-like/Quinoprotein amine dehydrogenase"/>
    <property type="match status" value="1"/>
</dbReference>
<proteinExistence type="predicted"/>
<evidence type="ECO:0000256" key="5">
    <source>
        <dbReference type="SAM" id="MobiDB-lite"/>
    </source>
</evidence>
<sequence>MISAIEWVPEGVADPNPKKYEFSAAELELIEMMEKHSMEHPNEQTTTTPTPEPKKETKKTTKKKVELPKVEHDLPADLRMDEYSSDEDENDAVQGTTIGRLLVDTTGIDEVDDAEAIMGKNDGKNNDDDDNDDDDDMDSDSDDDLHDIPDTREYTPLDMAGVNSLGISHTPSSYMDLNANDDDEDDASDIEDVQIQPGDALIVVAKTEEDFATLEVNVYEQKTGNLFVHHDITLPAFPLCLAHGDIGPSGTAGNFCAVGTFGPGIEIWNLDVLNALEPSCVLGGEDTTMADEIMRHNLMNASKKNDTRLDIPSKPGLKEGSHTDAIMSLSWNKVHRQVIASGSADCTVKLWDVTKPDTNAGTFTHHKDKVQSVLWHPQEGTLLATGSYDKTVALVDARGPQGDVKRIKIPADCEALAWDPCNPQCLTVASEDGTVACWDVRKFSEKTPLWSMVANEYGGVSDISYNQLVPGLMVSCSVDKTVTLWDTQNLSNSKPHPCGSKDMAVGKLYTVNFYPSSPWLLGCAGGGKELALWDLTREAPIQKRFGDRVTGGTVYNTLEETTAKQEAFDAMMTKAKETNTTSETDETTPMKKKNKKKKPGSGKKKKAHRAGR</sequence>
<feature type="compositionally biased region" description="Basic residues" evidence="5">
    <location>
        <begin position="590"/>
        <end position="612"/>
    </location>
</feature>
<dbReference type="InterPro" id="IPR020472">
    <property type="entry name" value="WD40_PAC1"/>
</dbReference>